<dbReference type="InterPro" id="IPR013320">
    <property type="entry name" value="ConA-like_dom_sf"/>
</dbReference>
<dbReference type="Pfam" id="PF22848">
    <property type="entry name" value="ASD1_dom"/>
    <property type="match status" value="1"/>
</dbReference>
<dbReference type="InterPro" id="IPR010720">
    <property type="entry name" value="Alpha-L-AF_C"/>
</dbReference>
<evidence type="ECO:0000259" key="6">
    <source>
        <dbReference type="SMART" id="SM00813"/>
    </source>
</evidence>
<dbReference type="GO" id="GO:0046556">
    <property type="term" value="F:alpha-L-arabinofuranosidase activity"/>
    <property type="evidence" value="ECO:0007669"/>
    <property type="project" value="UniProtKB-EC"/>
</dbReference>
<evidence type="ECO:0000256" key="1">
    <source>
        <dbReference type="ARBA" id="ARBA00001462"/>
    </source>
</evidence>
<evidence type="ECO:0000256" key="2">
    <source>
        <dbReference type="ARBA" id="ARBA00007186"/>
    </source>
</evidence>
<dbReference type="Gene3D" id="2.60.120.260">
    <property type="entry name" value="Galactose-binding domain-like"/>
    <property type="match status" value="1"/>
</dbReference>
<evidence type="ECO:0000313" key="8">
    <source>
        <dbReference type="Proteomes" id="UP000536179"/>
    </source>
</evidence>
<dbReference type="InterPro" id="IPR010496">
    <property type="entry name" value="AL/BT2_dom"/>
</dbReference>
<comment type="caution">
    <text evidence="7">The sequence shown here is derived from an EMBL/GenBank/DDBJ whole genome shotgun (WGS) entry which is preliminary data.</text>
</comment>
<dbReference type="Pfam" id="PF06439">
    <property type="entry name" value="3keto-disac_hyd"/>
    <property type="match status" value="1"/>
</dbReference>
<dbReference type="InterPro" id="IPR017853">
    <property type="entry name" value="GH"/>
</dbReference>
<dbReference type="AlphaFoldDB" id="A0A7W5H6L9"/>
<gene>
    <name evidence="7" type="ORF">FHS27_002904</name>
</gene>
<dbReference type="Proteomes" id="UP000536179">
    <property type="component" value="Unassembled WGS sequence"/>
</dbReference>
<proteinExistence type="inferred from homology"/>
<name>A0A7W5H6L9_9BACT</name>
<evidence type="ECO:0000313" key="7">
    <source>
        <dbReference type="EMBL" id="MBB3207085.1"/>
    </source>
</evidence>
<keyword evidence="8" id="KW-1185">Reference proteome</keyword>
<dbReference type="InterPro" id="IPR055235">
    <property type="entry name" value="ASD1_cat"/>
</dbReference>
<dbReference type="GO" id="GO:0046373">
    <property type="term" value="P:L-arabinose metabolic process"/>
    <property type="evidence" value="ECO:0007669"/>
    <property type="project" value="InterPro"/>
</dbReference>
<evidence type="ECO:0000256" key="3">
    <source>
        <dbReference type="ARBA" id="ARBA00012670"/>
    </source>
</evidence>
<feature type="domain" description="Alpha-L-arabinofuranosidase C-terminal" evidence="6">
    <location>
        <begin position="484"/>
        <end position="828"/>
    </location>
</feature>
<dbReference type="Pfam" id="PF06964">
    <property type="entry name" value="Alpha-L-AF_C"/>
    <property type="match status" value="1"/>
</dbReference>
<protein>
    <recommendedName>
        <fullName evidence="3">non-reducing end alpha-L-arabinofuranosidase</fullName>
        <ecNumber evidence="3">3.2.1.55</ecNumber>
    </recommendedName>
</protein>
<dbReference type="EMBL" id="JACHXU010000009">
    <property type="protein sequence ID" value="MBB3207085.1"/>
    <property type="molecule type" value="Genomic_DNA"/>
</dbReference>
<evidence type="ECO:0000256" key="4">
    <source>
        <dbReference type="ARBA" id="ARBA00022729"/>
    </source>
</evidence>
<sequence length="838" mass="93274">MNQQPDFKSTTAVSALRQGRRDFASFVALLLPAILTCFACTGKASANESAEIRIDCDQSTVSLSPHLYGLFFEDINYAADGGLYAELIQNRSFEYFSLEETHRGTGFHPLYAWNSVSRSGGRAKMSVINTNPLNENNRHYLQLQVDQSDIVGVRNSGFDGIHLDEGARYNVSVYARLNDWTGDSKLTIQFETGNEFDCGRVVLDGADGTWKKFEGVIIATKTTDNASLTVTTEGKGTLDLDMVSLFPQDTFNGRRNGLRKDLVQALADLNPKFLRFPGGCIVHGSGLDNIYRWKDSVGDVAERKPNWNLWGYHQTYGLGYFEYFQLCEDLNMAALPVVPIGVGCGFRCTEFVPIDELGPHIQDAIDLIEFANGPVSSTWGKVRASMGHPEPFNLKHICLGNEEHDTPDMRQRFPLFSKAIREAYPDIKIIGTSGLGPEIPIYDLMTRDKVYSSDEHYYMPPNWFIANEDRFDDFDRNKPLIFVGEYAAHDTDRRNTLYSALSEAVFLNGIERNADLVDMTCYAPLFGHKNHSQWNPDLIYFDKRNVIRTTNYFVQKLYGQNKGDVYLRSHVDVKESTHAPTVSGHVGIGSWNTTIEVDKFTVNGRESDMANWKVTGGEYSTQDGHYIQSDGQATPAMSINNESLSAENVTIEVRARKTGGSEGFLIRFGADENGDGGYWWNVAGWNNTRHGLENFSEGNGTMPSVEGSIVNDRWYDMKVELTPGKIRCYLDGDLIHEYEIKQAGVSISSSYDHRAGEVILKIVNPNAVPVDARIKLAGARKVASEAKLISLSGAKDATNTFDQPTNVVPLESTIPAGPEMTHKVPAFAVEIIRVPATL</sequence>
<dbReference type="SMART" id="SM00813">
    <property type="entry name" value="Alpha-L-AF_C"/>
    <property type="match status" value="1"/>
</dbReference>
<dbReference type="PANTHER" id="PTHR31776:SF26">
    <property type="entry name" value="SECRETED ARABINOSIDASE"/>
    <property type="match status" value="1"/>
</dbReference>
<dbReference type="SUPFAM" id="SSF49899">
    <property type="entry name" value="Concanavalin A-like lectins/glucanases"/>
    <property type="match status" value="1"/>
</dbReference>
<dbReference type="Gene3D" id="2.60.120.560">
    <property type="entry name" value="Exo-inulinase, domain 1"/>
    <property type="match status" value="1"/>
</dbReference>
<evidence type="ECO:0000256" key="5">
    <source>
        <dbReference type="ARBA" id="ARBA00022801"/>
    </source>
</evidence>
<organism evidence="7 8">
    <name type="scientific">Aporhodopirellula rubra</name>
    <dbReference type="NCBI Taxonomy" id="980271"/>
    <lineage>
        <taxon>Bacteria</taxon>
        <taxon>Pseudomonadati</taxon>
        <taxon>Planctomycetota</taxon>
        <taxon>Planctomycetia</taxon>
        <taxon>Pirellulales</taxon>
        <taxon>Pirellulaceae</taxon>
        <taxon>Aporhodopirellula</taxon>
    </lineage>
</organism>
<dbReference type="Gene3D" id="3.20.20.80">
    <property type="entry name" value="Glycosidases"/>
    <property type="match status" value="1"/>
</dbReference>
<comment type="similarity">
    <text evidence="2">Belongs to the glycosyl hydrolase 51 family.</text>
</comment>
<dbReference type="SUPFAM" id="SSF51445">
    <property type="entry name" value="(Trans)glycosidases"/>
    <property type="match status" value="1"/>
</dbReference>
<dbReference type="RefSeq" id="WP_184305478.1">
    <property type="nucleotide sequence ID" value="NZ_JACHXU010000009.1"/>
</dbReference>
<dbReference type="PANTHER" id="PTHR31776">
    <property type="entry name" value="ALPHA-L-ARABINOFURANOSIDASE 1"/>
    <property type="match status" value="1"/>
</dbReference>
<dbReference type="InterPro" id="IPR051563">
    <property type="entry name" value="Glycosyl_Hydrolase_51"/>
</dbReference>
<keyword evidence="4" id="KW-0732">Signal</keyword>
<keyword evidence="5" id="KW-0378">Hydrolase</keyword>
<accession>A0A7W5H6L9</accession>
<comment type="catalytic activity">
    <reaction evidence="1">
        <text>Hydrolysis of terminal non-reducing alpha-L-arabinofuranoside residues in alpha-L-arabinosides.</text>
        <dbReference type="EC" id="3.2.1.55"/>
    </reaction>
</comment>
<dbReference type="EC" id="3.2.1.55" evidence="3"/>
<reference evidence="7 8" key="1">
    <citation type="submission" date="2020-08" db="EMBL/GenBank/DDBJ databases">
        <title>Genomic Encyclopedia of Type Strains, Phase III (KMG-III): the genomes of soil and plant-associated and newly described type strains.</title>
        <authorList>
            <person name="Whitman W."/>
        </authorList>
    </citation>
    <scope>NUCLEOTIDE SEQUENCE [LARGE SCALE GENOMIC DNA]</scope>
    <source>
        <strain evidence="7 8">CECT 8075</strain>
    </source>
</reference>